<evidence type="ECO:0000313" key="1">
    <source>
        <dbReference type="EMBL" id="AUW47718.1"/>
    </source>
</evidence>
<geneLocation type="plasmid" evidence="2">
    <name>prln4</name>
</geneLocation>
<organism evidence="1 2">
    <name type="scientific">Rhizobium leguminosarum</name>
    <dbReference type="NCBI Taxonomy" id="384"/>
    <lineage>
        <taxon>Bacteria</taxon>
        <taxon>Pseudomonadati</taxon>
        <taxon>Pseudomonadota</taxon>
        <taxon>Alphaproteobacteria</taxon>
        <taxon>Hyphomicrobiales</taxon>
        <taxon>Rhizobiaceae</taxon>
        <taxon>Rhizobium/Agrobacterium group</taxon>
        <taxon>Rhizobium</taxon>
    </lineage>
</organism>
<accession>A0A2K9ZHL4</accession>
<sequence length="71" mass="8125">MLSGPPRQPSIHHMSDRIHFYHSSQWIIGSYKKGAYYSWNGSGRSKAGRISCMMMRRSIHSKADSSCHRGK</sequence>
<dbReference type="Proteomes" id="UP000238523">
    <property type="component" value="Plasmid pRLN4"/>
</dbReference>
<name>A0A2K9ZHL4_RHILE</name>
<gene>
    <name evidence="1" type="ORF">CUJ84_pRLN4000006</name>
</gene>
<protein>
    <submittedName>
        <fullName evidence="1">Uncharacterized protein</fullName>
    </submittedName>
</protein>
<proteinExistence type="predicted"/>
<dbReference type="EMBL" id="CP025016">
    <property type="protein sequence ID" value="AUW47718.1"/>
    <property type="molecule type" value="Genomic_DNA"/>
</dbReference>
<reference evidence="1 2" key="1">
    <citation type="submission" date="2017-11" db="EMBL/GenBank/DDBJ databases">
        <title>Complete genome of Rhizobium leguminosarum Norway, an ineffective micro-symbiont.</title>
        <authorList>
            <person name="Hoffrichter A."/>
            <person name="Liang J."/>
            <person name="Brachmann A."/>
            <person name="Marin M."/>
        </authorList>
    </citation>
    <scope>NUCLEOTIDE SEQUENCE [LARGE SCALE GENOMIC DNA]</scope>
    <source>
        <strain evidence="1 2">Norway</strain>
        <plasmid evidence="2">Plasmid prln4</plasmid>
    </source>
</reference>
<keyword evidence="1" id="KW-0614">Plasmid</keyword>
<dbReference type="AlphaFoldDB" id="A0A2K9ZHL4"/>
<evidence type="ECO:0000313" key="2">
    <source>
        <dbReference type="Proteomes" id="UP000238523"/>
    </source>
</evidence>